<dbReference type="OrthoDB" id="10385292at2759"/>
<dbReference type="Pfam" id="PF00335">
    <property type="entry name" value="Tetraspanin"/>
    <property type="match status" value="1"/>
</dbReference>
<evidence type="ECO:0000313" key="8">
    <source>
        <dbReference type="Proteomes" id="UP000192257"/>
    </source>
</evidence>
<evidence type="ECO:0000256" key="5">
    <source>
        <dbReference type="SAM" id="Phobius"/>
    </source>
</evidence>
<evidence type="ECO:0000256" key="4">
    <source>
        <dbReference type="ARBA" id="ARBA00023136"/>
    </source>
</evidence>
<reference evidence="7 8" key="1">
    <citation type="submission" date="2017-03" db="EMBL/GenBank/DDBJ databases">
        <title>An alternative strategy for trypanosome survival in the mammalian bloodstream revealed through genome and transcriptome analysis of the ubiquitous bovine parasite Trypanosoma (Megatrypanum) theileri.</title>
        <authorList>
            <person name="Kelly S."/>
            <person name="Ivens A."/>
            <person name="Mott A."/>
            <person name="O'Neill E."/>
            <person name="Emms D."/>
            <person name="Macleod O."/>
            <person name="Voorheis P."/>
            <person name="Matthews J."/>
            <person name="Matthews K."/>
            <person name="Carrington M."/>
        </authorList>
    </citation>
    <scope>NUCLEOTIDE SEQUENCE [LARGE SCALE GENOMIC DNA]</scope>
    <source>
        <strain evidence="7">Edinburgh</strain>
    </source>
</reference>
<dbReference type="PRINTS" id="PR00259">
    <property type="entry name" value="TMFOUR"/>
</dbReference>
<feature type="signal peptide" evidence="6">
    <location>
        <begin position="1"/>
        <end position="17"/>
    </location>
</feature>
<sequence>MTLMGINLLLTVAAIAGLSVGLIQRNEVESSLHKLCPSCSTVFIFYIAGLSGLLGFSLLGFLALCSRNRCLRVLYFLYLLVVFLVALTVSVVYTLAGTDRLDWESGWNDAATHNSEDLCAFELEFECSGWKTLCNVVVGESWGVQKYFDAIGKLLLAEPQPAEMTVRMNSGGAKTATILPSFFVEVNDNTMMATCPLCPASEQKKINKFTSTCKEVVTGAIKKYMKIVLPVGFSVAAIAFVGMIVTWMLHHRAKRQTRYNGRYYRV</sequence>
<keyword evidence="2 5" id="KW-0812">Transmembrane</keyword>
<comment type="subcellular location">
    <subcellularLocation>
        <location evidence="1">Membrane</location>
        <topology evidence="1">Multi-pass membrane protein</topology>
    </subcellularLocation>
</comment>
<dbReference type="AlphaFoldDB" id="A0A1X0NCX2"/>
<evidence type="ECO:0000256" key="6">
    <source>
        <dbReference type="SAM" id="SignalP"/>
    </source>
</evidence>
<evidence type="ECO:0000313" key="7">
    <source>
        <dbReference type="EMBL" id="ORC78544.1"/>
    </source>
</evidence>
<keyword evidence="4 5" id="KW-0472">Membrane</keyword>
<dbReference type="InterPro" id="IPR018499">
    <property type="entry name" value="Tetraspanin/Peripherin"/>
</dbReference>
<proteinExistence type="predicted"/>
<dbReference type="VEuPathDB" id="TriTrypDB:TM35_002351000"/>
<dbReference type="EMBL" id="NBCO01000235">
    <property type="protein sequence ID" value="ORC78544.1"/>
    <property type="molecule type" value="Genomic_DNA"/>
</dbReference>
<evidence type="ECO:0008006" key="9">
    <source>
        <dbReference type="Google" id="ProtNLM"/>
    </source>
</evidence>
<keyword evidence="3 5" id="KW-1133">Transmembrane helix</keyword>
<name>A0A1X0NCX2_9TRYP</name>
<organism evidence="7 8">
    <name type="scientific">Trypanosoma theileri</name>
    <dbReference type="NCBI Taxonomy" id="67003"/>
    <lineage>
        <taxon>Eukaryota</taxon>
        <taxon>Discoba</taxon>
        <taxon>Euglenozoa</taxon>
        <taxon>Kinetoplastea</taxon>
        <taxon>Metakinetoplastina</taxon>
        <taxon>Trypanosomatida</taxon>
        <taxon>Trypanosomatidae</taxon>
        <taxon>Trypanosoma</taxon>
    </lineage>
</organism>
<dbReference type="GeneID" id="39991828"/>
<comment type="caution">
    <text evidence="7">The sequence shown here is derived from an EMBL/GenBank/DDBJ whole genome shotgun (WGS) entry which is preliminary data.</text>
</comment>
<feature type="transmembrane region" description="Helical" evidence="5">
    <location>
        <begin position="227"/>
        <end position="249"/>
    </location>
</feature>
<feature type="chain" id="PRO_5013027006" description="Tetraspanin family protein" evidence="6">
    <location>
        <begin position="18"/>
        <end position="266"/>
    </location>
</feature>
<dbReference type="RefSeq" id="XP_028876658.1">
    <property type="nucleotide sequence ID" value="XM_029032048.1"/>
</dbReference>
<evidence type="ECO:0000256" key="2">
    <source>
        <dbReference type="ARBA" id="ARBA00022692"/>
    </source>
</evidence>
<evidence type="ECO:0000256" key="1">
    <source>
        <dbReference type="ARBA" id="ARBA00004141"/>
    </source>
</evidence>
<protein>
    <recommendedName>
        <fullName evidence="9">Tetraspanin family protein</fullName>
    </recommendedName>
</protein>
<accession>A0A1X0NCX2</accession>
<keyword evidence="6" id="KW-0732">Signal</keyword>
<dbReference type="Proteomes" id="UP000192257">
    <property type="component" value="Unassembled WGS sequence"/>
</dbReference>
<keyword evidence="8" id="KW-1185">Reference proteome</keyword>
<gene>
    <name evidence="7" type="ORF">TM35_002351000</name>
</gene>
<feature type="transmembrane region" description="Helical" evidence="5">
    <location>
        <begin position="76"/>
        <end position="96"/>
    </location>
</feature>
<feature type="transmembrane region" description="Helical" evidence="5">
    <location>
        <begin position="41"/>
        <end position="64"/>
    </location>
</feature>
<dbReference type="GO" id="GO:0016020">
    <property type="term" value="C:membrane"/>
    <property type="evidence" value="ECO:0007669"/>
    <property type="project" value="UniProtKB-SubCell"/>
</dbReference>
<evidence type="ECO:0000256" key="3">
    <source>
        <dbReference type="ARBA" id="ARBA00022989"/>
    </source>
</evidence>